<gene>
    <name evidence="1" type="ORF">E5676_scaffold481G00210</name>
</gene>
<accession>A0A5D3D560</accession>
<organism evidence="1 2">
    <name type="scientific">Cucumis melo var. makuwa</name>
    <name type="common">Oriental melon</name>
    <dbReference type="NCBI Taxonomy" id="1194695"/>
    <lineage>
        <taxon>Eukaryota</taxon>
        <taxon>Viridiplantae</taxon>
        <taxon>Streptophyta</taxon>
        <taxon>Embryophyta</taxon>
        <taxon>Tracheophyta</taxon>
        <taxon>Spermatophyta</taxon>
        <taxon>Magnoliopsida</taxon>
        <taxon>eudicotyledons</taxon>
        <taxon>Gunneridae</taxon>
        <taxon>Pentapetalae</taxon>
        <taxon>rosids</taxon>
        <taxon>fabids</taxon>
        <taxon>Cucurbitales</taxon>
        <taxon>Cucurbitaceae</taxon>
        <taxon>Benincaseae</taxon>
        <taxon>Cucumis</taxon>
    </lineage>
</organism>
<dbReference type="Proteomes" id="UP000321947">
    <property type="component" value="Unassembled WGS sequence"/>
</dbReference>
<proteinExistence type="predicted"/>
<comment type="caution">
    <text evidence="1">The sequence shown here is derived from an EMBL/GenBank/DDBJ whole genome shotgun (WGS) entry which is preliminary data.</text>
</comment>
<evidence type="ECO:0000313" key="1">
    <source>
        <dbReference type="EMBL" id="TYK18681.1"/>
    </source>
</evidence>
<evidence type="ECO:0000313" key="2">
    <source>
        <dbReference type="Proteomes" id="UP000321947"/>
    </source>
</evidence>
<dbReference type="AlphaFoldDB" id="A0A5D3D560"/>
<dbReference type="PANTHER" id="PTHR47445">
    <property type="entry name" value="OS08G0441400 PROTEIN"/>
    <property type="match status" value="1"/>
</dbReference>
<reference evidence="1 2" key="1">
    <citation type="submission" date="2019-08" db="EMBL/GenBank/DDBJ databases">
        <title>Draft genome sequences of two oriental melons (Cucumis melo L. var makuwa).</title>
        <authorList>
            <person name="Kwon S.-Y."/>
        </authorList>
    </citation>
    <scope>NUCLEOTIDE SEQUENCE [LARGE SCALE GENOMIC DNA]</scope>
    <source>
        <strain evidence="2">cv. Chang Bougi</strain>
        <tissue evidence="1">Leaf</tissue>
    </source>
</reference>
<sequence>MAIEAVSSGGFDEVHADFLSKSRQACYKVKYFDRKFCQNSRVHRLLDDKDLRRDRLILLQPYTFKPIN</sequence>
<protein>
    <submittedName>
        <fullName evidence="1">Cytochrome c oxidase assembly factor 6</fullName>
    </submittedName>
</protein>
<dbReference type="InterPro" id="IPR048282">
    <property type="entry name" value="COA6_pln"/>
</dbReference>
<dbReference type="PANTHER" id="PTHR47445:SF1">
    <property type="entry name" value="OS08G0441400 PROTEIN"/>
    <property type="match status" value="1"/>
</dbReference>
<dbReference type="EMBL" id="SSTD01007548">
    <property type="protein sequence ID" value="TYK18681.1"/>
    <property type="molecule type" value="Genomic_DNA"/>
</dbReference>
<name>A0A5D3D560_CUCMM</name>